<evidence type="ECO:0000313" key="1">
    <source>
        <dbReference type="EMBL" id="MBB2986415.1"/>
    </source>
</evidence>
<reference evidence="1 2" key="1">
    <citation type="submission" date="2020-08" db="EMBL/GenBank/DDBJ databases">
        <title>Genomic Encyclopedia of Type Strains, Phase IV (KMG-V): Genome sequencing to study the core and pangenomes of soil and plant-associated prokaryotes.</title>
        <authorList>
            <person name="Whitman W."/>
        </authorList>
    </citation>
    <scope>NUCLEOTIDE SEQUENCE [LARGE SCALE GENOMIC DNA]</scope>
    <source>
        <strain evidence="1 2">B3ACCR2</strain>
    </source>
</reference>
<dbReference type="Proteomes" id="UP000590811">
    <property type="component" value="Unassembled WGS sequence"/>
</dbReference>
<sequence>MTKGELMASKVCFDLPDGRRVCIPLYVEVQRKWPWPGPDPDPGPYRFSDLFDPRVIPTIEVDGEPARWAQDVARLSAVADIVSTVEDDIVRDVLQSQVQDLGRQLAKAVEGAEVHLGR</sequence>
<organism evidence="1 2">
    <name type="scientific">Terracoccus luteus</name>
    <dbReference type="NCBI Taxonomy" id="53356"/>
    <lineage>
        <taxon>Bacteria</taxon>
        <taxon>Bacillati</taxon>
        <taxon>Actinomycetota</taxon>
        <taxon>Actinomycetes</taxon>
        <taxon>Micrococcales</taxon>
        <taxon>Intrasporangiaceae</taxon>
        <taxon>Terracoccus</taxon>
    </lineage>
</organism>
<evidence type="ECO:0000313" key="2">
    <source>
        <dbReference type="Proteomes" id="UP000590811"/>
    </source>
</evidence>
<name>A0A839PWL9_9MICO</name>
<accession>A0A839PWL9</accession>
<dbReference type="AlphaFoldDB" id="A0A839PWL9"/>
<protein>
    <submittedName>
        <fullName evidence="1">Uncharacterized protein</fullName>
    </submittedName>
</protein>
<comment type="caution">
    <text evidence="1">The sequence shown here is derived from an EMBL/GenBank/DDBJ whole genome shotgun (WGS) entry which is preliminary data.</text>
</comment>
<dbReference type="EMBL" id="JACHVT010000003">
    <property type="protein sequence ID" value="MBB2986415.1"/>
    <property type="molecule type" value="Genomic_DNA"/>
</dbReference>
<proteinExistence type="predicted"/>
<gene>
    <name evidence="1" type="ORF">FHW14_001569</name>
</gene>